<evidence type="ECO:0000313" key="7">
    <source>
        <dbReference type="Proteomes" id="UP000515871"/>
    </source>
</evidence>
<evidence type="ECO:0000256" key="4">
    <source>
        <dbReference type="SAM" id="Coils"/>
    </source>
</evidence>
<dbReference type="PANTHER" id="PTHR32182:SF0">
    <property type="entry name" value="DNA REPLICATION AND REPAIR PROTEIN RECF"/>
    <property type="match status" value="1"/>
</dbReference>
<keyword evidence="1" id="KW-0227">DNA damage</keyword>
<keyword evidence="4" id="KW-0175">Coiled coil</keyword>
<keyword evidence="7" id="KW-1185">Reference proteome</keyword>
<dbReference type="InterPro" id="IPR038729">
    <property type="entry name" value="Rad50/SbcC_AAA"/>
</dbReference>
<dbReference type="Gene3D" id="3.40.50.300">
    <property type="entry name" value="P-loop containing nucleotide triphosphate hydrolases"/>
    <property type="match status" value="2"/>
</dbReference>
<evidence type="ECO:0000259" key="5">
    <source>
        <dbReference type="Pfam" id="PF13476"/>
    </source>
</evidence>
<name>A0ABX6SU54_9ACTN</name>
<keyword evidence="3" id="KW-0742">SOS response</keyword>
<evidence type="ECO:0000256" key="2">
    <source>
        <dbReference type="ARBA" id="ARBA00023204"/>
    </source>
</evidence>
<dbReference type="CDD" id="cd00267">
    <property type="entry name" value="ABC_ATPase"/>
    <property type="match status" value="1"/>
</dbReference>
<sequence length="855" mass="93823">METSEPVLNSPTRILRLRVRGFRSYGSEVREIEMAPTITVIRGENSQGKTATAEAVEFLFTGLISRRSLFGGAKSEYERILKNVHLPSEDPDVWVEADIRCPDGVERTIRRTLTADYSTTTDCASTITIDSHQVSDLDSLGIPLGDPPLAAPVLLQHNLRYVLSTAPQQRAAYFRALLELTDLDQVREAIARAKGRVADLPPLPWMVRLAELRDSAWAEPVASSAIDRVEKSISRHTMTAELISVAKAVSPSVRGETAEAVIGELRAAKQRAEEKVFPIGALTPTTSNMPTRVDHTPLARSVDVYADRLRGVDLDVARLAPIFEAVVSHPQLGSLSEPAECPVCEQGTLEPDRIQRLREQLAASKDVRAAASGVAHQLQAILGSVEATGRAMRAVLPEAHEWADEWKDVAAHHASLVEKVPAGTSDLSSGDSARGAISRAGYQLERLRELWHPVKTVVASTNAKVQERAPIRDELVALLSEVNECVDSFRIEIENLAASVDRLSEELGGKLHLAHLPPGLREVLDLLEHRDDLQRELEATRKREEVRQRVQAIDRLIQTAEGALLDERFDMMGAEIDRWWATLRPDELVRFGGVGRRASGRRYVDLTAELASTTDALPEVRNAVGVFSDSQLNALGLAAFLARQCLIGSPFVILDDPLPGYDPEHRLTFAVGTLSALLDEGIQVIVCTHDPKLALNTVDVHRHRGLEHYELSLSNMAEGTAVTNETDVFGQHILAAQDAIASSSVDGRRNAANALRRAAERLAKQIIATGRTQEGTPTRVSEVDDNVLSKLAVDALGFALDASERGRWETWRKNLNPAAHDDADVPQPPTLKTIMKEIKKLKNAHEKHWPGGLLK</sequence>
<dbReference type="Proteomes" id="UP000515871">
    <property type="component" value="Chromosome"/>
</dbReference>
<evidence type="ECO:0000313" key="6">
    <source>
        <dbReference type="EMBL" id="QNL94596.1"/>
    </source>
</evidence>
<keyword evidence="2" id="KW-0234">DNA repair</keyword>
<dbReference type="Pfam" id="PF13476">
    <property type="entry name" value="AAA_23"/>
    <property type="match status" value="1"/>
</dbReference>
<feature type="coiled-coil region" evidence="4">
    <location>
        <begin position="486"/>
        <end position="543"/>
    </location>
</feature>
<evidence type="ECO:0000256" key="3">
    <source>
        <dbReference type="ARBA" id="ARBA00023236"/>
    </source>
</evidence>
<gene>
    <name evidence="6" type="ORF">H9L21_01050</name>
</gene>
<reference evidence="6 7" key="1">
    <citation type="submission" date="2020-08" db="EMBL/GenBank/DDBJ databases">
        <title>Novel species in genus Aeromicrobium.</title>
        <authorList>
            <person name="Zhang G."/>
        </authorList>
    </citation>
    <scope>NUCLEOTIDE SEQUENCE [LARGE SCALE GENOMIC DNA]</scope>
    <source>
        <strain evidence="7">zg-629</strain>
    </source>
</reference>
<dbReference type="PANTHER" id="PTHR32182">
    <property type="entry name" value="DNA REPLICATION AND REPAIR PROTEIN RECF"/>
    <property type="match status" value="1"/>
</dbReference>
<evidence type="ECO:0000256" key="1">
    <source>
        <dbReference type="ARBA" id="ARBA00022763"/>
    </source>
</evidence>
<dbReference type="InterPro" id="IPR027417">
    <property type="entry name" value="P-loop_NTPase"/>
</dbReference>
<dbReference type="SUPFAM" id="SSF52540">
    <property type="entry name" value="P-loop containing nucleoside triphosphate hydrolases"/>
    <property type="match status" value="1"/>
</dbReference>
<protein>
    <submittedName>
        <fullName evidence="6">AAA family ATPase</fullName>
    </submittedName>
</protein>
<accession>A0ABX6SU54</accession>
<dbReference type="RefSeq" id="WP_187411674.1">
    <property type="nucleotide sequence ID" value="NZ_WLCK01000001.1"/>
</dbReference>
<organism evidence="6 7">
    <name type="scientific">Aeromicrobium senzhongii</name>
    <dbReference type="NCBI Taxonomy" id="2663859"/>
    <lineage>
        <taxon>Bacteria</taxon>
        <taxon>Bacillati</taxon>
        <taxon>Actinomycetota</taxon>
        <taxon>Actinomycetes</taxon>
        <taxon>Propionibacteriales</taxon>
        <taxon>Nocardioidaceae</taxon>
        <taxon>Aeromicrobium</taxon>
    </lineage>
</organism>
<feature type="domain" description="Rad50/SbcC-type AAA" evidence="5">
    <location>
        <begin position="16"/>
        <end position="74"/>
    </location>
</feature>
<dbReference type="EMBL" id="CP060587">
    <property type="protein sequence ID" value="QNL94596.1"/>
    <property type="molecule type" value="Genomic_DNA"/>
</dbReference>
<proteinExistence type="predicted"/>